<evidence type="ECO:0000256" key="1">
    <source>
        <dbReference type="ARBA" id="ARBA00009633"/>
    </source>
</evidence>
<dbReference type="Proteomes" id="UP000504612">
    <property type="component" value="Unplaced"/>
</dbReference>
<dbReference type="AlphaFoldDB" id="A0A6J1VE80"/>
<name>A0A6J1VE80_9SAUR</name>
<dbReference type="PANTHER" id="PTHR47745:SF1">
    <property type="entry name" value="IZUMO SPERM-EGG FUSION PROTEIN 2"/>
    <property type="match status" value="1"/>
</dbReference>
<organism evidence="5 6">
    <name type="scientific">Notechis scutatus</name>
    <name type="common">mainland tiger snake</name>
    <dbReference type="NCBI Taxonomy" id="8663"/>
    <lineage>
        <taxon>Eukaryota</taxon>
        <taxon>Metazoa</taxon>
        <taxon>Chordata</taxon>
        <taxon>Craniata</taxon>
        <taxon>Vertebrata</taxon>
        <taxon>Euteleostomi</taxon>
        <taxon>Lepidosauria</taxon>
        <taxon>Squamata</taxon>
        <taxon>Bifurcata</taxon>
        <taxon>Unidentata</taxon>
        <taxon>Episquamata</taxon>
        <taxon>Toxicofera</taxon>
        <taxon>Serpentes</taxon>
        <taxon>Colubroidea</taxon>
        <taxon>Elapidae</taxon>
        <taxon>Hydrophiinae</taxon>
        <taxon>Notechis</taxon>
    </lineage>
</organism>
<keyword evidence="3" id="KW-0472">Membrane</keyword>
<feature type="transmembrane region" description="Helical" evidence="3">
    <location>
        <begin position="190"/>
        <end position="213"/>
    </location>
</feature>
<feature type="chain" id="PRO_5027095449" evidence="4">
    <location>
        <begin position="22"/>
        <end position="221"/>
    </location>
</feature>
<dbReference type="InterPro" id="IPR029389">
    <property type="entry name" value="IZUMO"/>
</dbReference>
<keyword evidence="5" id="KW-1185">Reference proteome</keyword>
<comment type="similarity">
    <text evidence="1">Belongs to the Izumo family.</text>
</comment>
<protein>
    <submittedName>
        <fullName evidence="6">Izumo sperm-egg fusion protein 2</fullName>
    </submittedName>
</protein>
<evidence type="ECO:0000313" key="6">
    <source>
        <dbReference type="RefSeq" id="XP_026538199.1"/>
    </source>
</evidence>
<gene>
    <name evidence="6" type="primary">IZUMO2</name>
</gene>
<evidence type="ECO:0000313" key="5">
    <source>
        <dbReference type="Proteomes" id="UP000504612"/>
    </source>
</evidence>
<dbReference type="KEGG" id="nss:113421815"/>
<dbReference type="Pfam" id="PF15005">
    <property type="entry name" value="IZUMO"/>
    <property type="match status" value="1"/>
</dbReference>
<sequence length="221" mass="25047">MPRLGFSSLLFLVWIPTRIRACLQCDTEFKSNIAKLRTDVVPKQMRDTRLKARAEALLRGLEGDFFLHYATSQFSGLAVKAMVDALLQEVKVTTEKLLLTKSTDEDLLEKLVEFRRKTTMKLKKALKKHQIEGCDEKICGSLTYEVINCKRCLPAGAYCLSLSQCFVDNQDRLALRFGEPLVDPDIARTGVAVVLCMGGVLFLVIMGAIIVYWRSQLYRYV</sequence>
<accession>A0A6J1VE80</accession>
<evidence type="ECO:0000256" key="2">
    <source>
        <dbReference type="ARBA" id="ARBA00022729"/>
    </source>
</evidence>
<evidence type="ECO:0000256" key="3">
    <source>
        <dbReference type="SAM" id="Phobius"/>
    </source>
</evidence>
<dbReference type="RefSeq" id="XP_026538199.1">
    <property type="nucleotide sequence ID" value="XM_026682414.1"/>
</dbReference>
<keyword evidence="3" id="KW-1133">Transmembrane helix</keyword>
<reference evidence="6" key="1">
    <citation type="submission" date="2025-08" db="UniProtKB">
        <authorList>
            <consortium name="RefSeq"/>
        </authorList>
    </citation>
    <scope>IDENTIFICATION</scope>
</reference>
<keyword evidence="2 4" id="KW-0732">Signal</keyword>
<dbReference type="PANTHER" id="PTHR47745">
    <property type="entry name" value="IZUMO SPERM-EGG FUSION PROTEIN 2"/>
    <property type="match status" value="1"/>
</dbReference>
<evidence type="ECO:0000256" key="4">
    <source>
        <dbReference type="SAM" id="SignalP"/>
    </source>
</evidence>
<feature type="signal peptide" evidence="4">
    <location>
        <begin position="1"/>
        <end position="21"/>
    </location>
</feature>
<keyword evidence="3" id="KW-0812">Transmembrane</keyword>
<dbReference type="CTD" id="126123"/>
<proteinExistence type="inferred from homology"/>
<dbReference type="InterPro" id="IPR042920">
    <property type="entry name" value="IZUMO2"/>
</dbReference>
<dbReference type="GeneID" id="113421815"/>